<protein>
    <submittedName>
        <fullName evidence="9 10">Probable helicase with zinc finger domain</fullName>
    </submittedName>
</protein>
<dbReference type="CDD" id="cd18808">
    <property type="entry name" value="SF1_C_Upf1"/>
    <property type="match status" value="1"/>
</dbReference>
<dbReference type="Gene3D" id="1.25.40.10">
    <property type="entry name" value="Tetratricopeptide repeat domain"/>
    <property type="match status" value="1"/>
</dbReference>
<dbReference type="Pfam" id="PF13087">
    <property type="entry name" value="AAA_12"/>
    <property type="match status" value="1"/>
</dbReference>
<evidence type="ECO:0000256" key="5">
    <source>
        <dbReference type="SAM" id="MobiDB-lite"/>
    </source>
</evidence>
<feature type="domain" description="C3H1-type" evidence="6">
    <location>
        <begin position="272"/>
        <end position="300"/>
    </location>
</feature>
<dbReference type="SMART" id="SM00355">
    <property type="entry name" value="ZnF_C2H2"/>
    <property type="match status" value="2"/>
</dbReference>
<dbReference type="FunFam" id="3.40.50.300:FF:000419">
    <property type="entry name" value="Probable helicase with zinc finger domain"/>
    <property type="match status" value="1"/>
</dbReference>
<keyword evidence="9 10" id="KW-0067">ATP-binding</keyword>
<dbReference type="GO" id="GO:0008270">
    <property type="term" value="F:zinc ion binding"/>
    <property type="evidence" value="ECO:0007669"/>
    <property type="project" value="UniProtKB-KW"/>
</dbReference>
<evidence type="ECO:0000313" key="9">
    <source>
        <dbReference type="RefSeq" id="XP_029637292.1"/>
    </source>
</evidence>
<dbReference type="RefSeq" id="XP_036359873.1">
    <property type="nucleotide sequence ID" value="XM_036503980.1"/>
</dbReference>
<dbReference type="InterPro" id="IPR000571">
    <property type="entry name" value="Znf_CCCH"/>
</dbReference>
<dbReference type="InterPro" id="IPR041677">
    <property type="entry name" value="DNA2/NAM7_AAA_11"/>
</dbReference>
<evidence type="ECO:0000256" key="4">
    <source>
        <dbReference type="PROSITE-ProRule" id="PRU00723"/>
    </source>
</evidence>
<dbReference type="PANTHER" id="PTHR10887:SF365">
    <property type="entry name" value="HELICASE WITH ZINC FINGER DOMAIN-RELATED"/>
    <property type="match status" value="1"/>
</dbReference>
<proteinExistence type="predicted"/>
<dbReference type="InterPro" id="IPR009818">
    <property type="entry name" value="PAM2_motif"/>
</dbReference>
<evidence type="ECO:0000313" key="10">
    <source>
        <dbReference type="RefSeq" id="XP_036359873.1"/>
    </source>
</evidence>
<dbReference type="SUPFAM" id="SSF52540">
    <property type="entry name" value="P-loop containing nucleoside triphosphate hydrolases"/>
    <property type="match status" value="1"/>
</dbReference>
<dbReference type="PANTHER" id="PTHR10887">
    <property type="entry name" value="DNA2/NAM7 HELICASE FAMILY"/>
    <property type="match status" value="1"/>
</dbReference>
<evidence type="ECO:0000259" key="7">
    <source>
        <dbReference type="PROSITE" id="PS50157"/>
    </source>
</evidence>
<keyword evidence="1 4" id="KW-0479">Metal-binding</keyword>
<dbReference type="Proteomes" id="UP000515154">
    <property type="component" value="Linkage group LG6"/>
</dbReference>
<dbReference type="InterPro" id="IPR041679">
    <property type="entry name" value="DNA2/NAM7-like_C"/>
</dbReference>
<evidence type="ECO:0000256" key="2">
    <source>
        <dbReference type="ARBA" id="ARBA00022771"/>
    </source>
</evidence>
<dbReference type="RefSeq" id="XP_029637292.1">
    <property type="nucleotide sequence ID" value="XM_029781432.2"/>
</dbReference>
<dbReference type="KEGG" id="osn:115212762"/>
<dbReference type="PROSITE" id="PS00028">
    <property type="entry name" value="ZINC_FINGER_C2H2_1"/>
    <property type="match status" value="2"/>
</dbReference>
<feature type="zinc finger region" description="C3H1-type" evidence="4">
    <location>
        <begin position="272"/>
        <end position="300"/>
    </location>
</feature>
<keyword evidence="9 10" id="KW-0378">Hydrolase</keyword>
<dbReference type="PROSITE" id="PS50157">
    <property type="entry name" value="ZINC_FINGER_C2H2_2"/>
    <property type="match status" value="1"/>
</dbReference>
<dbReference type="Gene3D" id="3.30.160.60">
    <property type="entry name" value="Classic Zinc Finger"/>
    <property type="match status" value="1"/>
</dbReference>
<dbReference type="Gene3D" id="3.40.50.300">
    <property type="entry name" value="P-loop containing nucleotide triphosphate hydrolases"/>
    <property type="match status" value="2"/>
</dbReference>
<dbReference type="InterPro" id="IPR011990">
    <property type="entry name" value="TPR-like_helical_dom_sf"/>
</dbReference>
<keyword evidence="2 4" id="KW-0863">Zinc-finger</keyword>
<evidence type="ECO:0000256" key="3">
    <source>
        <dbReference type="ARBA" id="ARBA00022833"/>
    </source>
</evidence>
<keyword evidence="3 4" id="KW-0862">Zinc</keyword>
<name>A0A6P7SFY8_9MOLL</name>
<dbReference type="GO" id="GO:0005829">
    <property type="term" value="C:cytosol"/>
    <property type="evidence" value="ECO:0007669"/>
    <property type="project" value="TreeGrafter"/>
</dbReference>
<reference evidence="9 10" key="1">
    <citation type="submission" date="2025-08" db="UniProtKB">
        <authorList>
            <consortium name="RefSeq"/>
        </authorList>
    </citation>
    <scope>IDENTIFICATION</scope>
</reference>
<evidence type="ECO:0000259" key="6">
    <source>
        <dbReference type="PROSITE" id="PS50103"/>
    </source>
</evidence>
<keyword evidence="9 10" id="KW-0547">Nucleotide-binding</keyword>
<accession>A0A6P7SFY8</accession>
<keyword evidence="9 10" id="KW-0347">Helicase</keyword>
<dbReference type="SUPFAM" id="SSF90229">
    <property type="entry name" value="CCCH zinc finger"/>
    <property type="match status" value="1"/>
</dbReference>
<evidence type="ECO:0000313" key="8">
    <source>
        <dbReference type="Proteomes" id="UP000515154"/>
    </source>
</evidence>
<dbReference type="Pfam" id="PF07145">
    <property type="entry name" value="PAM2"/>
    <property type="match status" value="1"/>
</dbReference>
<organism evidence="8 9">
    <name type="scientific">Octopus sinensis</name>
    <name type="common">East Asian common octopus</name>
    <dbReference type="NCBI Taxonomy" id="2607531"/>
    <lineage>
        <taxon>Eukaryota</taxon>
        <taxon>Metazoa</taxon>
        <taxon>Spiralia</taxon>
        <taxon>Lophotrochozoa</taxon>
        <taxon>Mollusca</taxon>
        <taxon>Cephalopoda</taxon>
        <taxon>Coleoidea</taxon>
        <taxon>Octopodiformes</taxon>
        <taxon>Octopoda</taxon>
        <taxon>Incirrata</taxon>
        <taxon>Octopodidae</taxon>
        <taxon>Octopus</taxon>
    </lineage>
</organism>
<dbReference type="InterPro" id="IPR045055">
    <property type="entry name" value="DNA2/NAM7-like"/>
</dbReference>
<feature type="domain" description="C2H2-type" evidence="7">
    <location>
        <begin position="189"/>
        <end position="218"/>
    </location>
</feature>
<dbReference type="GO" id="GO:0043186">
    <property type="term" value="C:P granule"/>
    <property type="evidence" value="ECO:0007669"/>
    <property type="project" value="TreeGrafter"/>
</dbReference>
<evidence type="ECO:0000256" key="1">
    <source>
        <dbReference type="ARBA" id="ARBA00022723"/>
    </source>
</evidence>
<dbReference type="InterPro" id="IPR027417">
    <property type="entry name" value="P-loop_NTPase"/>
</dbReference>
<dbReference type="InterPro" id="IPR013087">
    <property type="entry name" value="Znf_C2H2_type"/>
</dbReference>
<dbReference type="GO" id="GO:0004386">
    <property type="term" value="F:helicase activity"/>
    <property type="evidence" value="ECO:0007669"/>
    <property type="project" value="UniProtKB-KW"/>
</dbReference>
<keyword evidence="8" id="KW-1185">Reference proteome</keyword>
<feature type="compositionally biased region" description="Pro residues" evidence="5">
    <location>
        <begin position="1312"/>
        <end position="1321"/>
    </location>
</feature>
<sequence length="1842" mass="209806">MAGSETVFPTENFEACQQSWNLNQTVNNDPLYLQLEKLNKSLETDPYDEKTLGRKVKLLCRLGKFDAALSFATQWAEIIPNSTKASVELNRIKNVIVALQEQDIDDDYEVYDNTMNANLESHLKRLSPEGEERKDSFHSPQSSTLCLPTGDGNRLLDSTNNVSTNSHGPYNHAEDTIQSSRNVSEEFGYWCKICDLEFKKRSDLENHWLCDVHRKQVNGGENITLECSFCELVFRNQAELEIHCRGDLHKKRITSDDSCDWLYRAPPRGLRAEEYTMCVRFLETGKCSYSENCTQAHSEDELQEWKDRFEFKKQSLQKARDKQLHGISYMEKLAEKLLLSENPESLLVSNLDYVKLHINSDLKVNMSNKKCTNSWTFTVTSKVCLHRVILLDDNSRLFFRISSISIGPRKAQKHQNIENLCQEWVNYEAYQTKNIPSPSTVENVYRIKVVFKTNIYGTFRQIIVFDFGTDPLLSKEMHVESAPIPEGDKLSKDLMSFDANRWNEFNIDLVKFEPHPLPLSEKEEFLLEEYPLPDPNKLQMREVISQAFCRENYRQWMHDLLYFEELTQFGLISRFNIKVTLQIVNRFMLVPGGYRLAKFSSDGQLFARMKLENELSEDTMHGRLILQSANAVWFSSCYSYENNSQKNDVEKVYEAIIEDKGKDFVFFRLSSKSVCDLQLKADQELTAHVQFQLNRLPKCEMHHAIDNLPDLDIVFPHMSHAPSVPWEIDSSLEGLLDSRVNEKQRQAIAGIIADSNGVRLPPLLLLGPYGTGKTFTLAQAAKLALQKKGTRIMICTHSNSAADLYIKEFFDPYVTSGHPEARPLRIYFRKRWVLTVPSSVIKYSLLQPDSTFRVPTVEDLKNHRVIITTLNQSRIIYDLNLGPDFFTHIFLDEAAQVMETESLIPLGLAGVNTKVVLAGDHMQMSPEIYADYARQRNFHRSLLERLYEDYPIESPCRIMLHENYRSTIELVNFTSSLFYDNKLISAGQESRHPLYWPFTFFTAKGEEVQHQNSTGFFNIAEVYEVAERVTELVKSWPAEWEPFGENSIGVVTPYGDQVQKIRTELRKRDLGGVSVERVVNVQGKQFRVIVLSTVRTRHTCSTEGNLEDIIDYGFLSNVKLLNTAITRAQSLVAVIGDPVSLCLVGKCRKIWEHLLEAATKNGSLIGMSWTQLRGQLDGAEIKKTYVLNPLAPEFVPSRQLRSHLLDDEPFFDPAVINPYGPIKVPTFSTMPFYSRYSYPLYPQLYPPYAPFYPGPYYGLYPMYPGYPNVPGQSLNGRNTPPMPLSSRQQHTPSPLHSQQRPKVKPPAVTQPVPTPAPPPLPADVGTSEGKNLDSSKQLAKTAKLTKGQPVMYMPPNPYQNSFLPLCLPLQQFYPPDDHRMIMVPPRFPSSPYLGSPAFMTPSKYLGVSRPITGRNGTYSHNRCNPTNRTDRNHFCMKDPLLPPSSSPSSTATGQVIQLLPNVKHVPSYLLSRQQIGSSNESSRTNTPISTNITDDFSLHLKPDLTDDHHVEMPTNSRSVTPIEHSWGQIGHNKKSLNGDLHKHILQNEDHSASNQGKSLTLRQIIGVDKIKEREPCSPFYPVREFAEQIVDNDHIIKPSPMRSQQASVRNFEVPNSLDNITLLHQPVIDDHLRKMNTSKLDLPLHKLAESNGTSPIGQHNGLKDFQPLRFSTGFSHQFNDDLETPTTVLNVVKMLDESPEKEVERDLNALSRQTMQPQSNYSNNMSLDLELQRHVNKLGQPPPSVSEMKTNQVCGSYNIHHVQGGESQIPPSLMWPLRTRLYDRSAVIQPSTVEETQKFIEPLTPHTPAGYNTLGDTDLDSLSFLRDLNIGETPELQAESLY</sequence>
<dbReference type="InterPro" id="IPR036855">
    <property type="entry name" value="Znf_CCCH_sf"/>
</dbReference>
<dbReference type="Pfam" id="PF13086">
    <property type="entry name" value="AAA_11"/>
    <property type="match status" value="2"/>
</dbReference>
<feature type="region of interest" description="Disordered" evidence="5">
    <location>
        <begin position="1271"/>
        <end position="1336"/>
    </location>
</feature>
<gene>
    <name evidence="9 10" type="primary">LOC115212762</name>
</gene>
<dbReference type="InterPro" id="IPR047187">
    <property type="entry name" value="SF1_C_Upf1"/>
</dbReference>
<feature type="compositionally biased region" description="Polar residues" evidence="5">
    <location>
        <begin position="1285"/>
        <end position="1300"/>
    </location>
</feature>
<dbReference type="PROSITE" id="PS50103">
    <property type="entry name" value="ZF_C3H1"/>
    <property type="match status" value="1"/>
</dbReference>
<dbReference type="GO" id="GO:0035194">
    <property type="term" value="P:regulatory ncRNA-mediated post-transcriptional gene silencing"/>
    <property type="evidence" value="ECO:0007669"/>
    <property type="project" value="TreeGrafter"/>
</dbReference>